<proteinExistence type="predicted"/>
<evidence type="ECO:0000313" key="2">
    <source>
        <dbReference type="Proteomes" id="UP000502196"/>
    </source>
</evidence>
<dbReference type="Proteomes" id="UP000502196">
    <property type="component" value="Chromosome"/>
</dbReference>
<reference evidence="1 2" key="1">
    <citation type="submission" date="2020-04" db="EMBL/GenBank/DDBJ databases">
        <authorList>
            <person name="Hogendoorn C."/>
        </authorList>
    </citation>
    <scope>NUCLEOTIDE SEQUENCE [LARGE SCALE GENOMIC DNA]</scope>
    <source>
        <strain evidence="1">COOX1</strain>
    </source>
</reference>
<name>A0A6F9E4C4_9BACL</name>
<sequence>MRGIPWINCVEIPNDVRQMSNPRGGRPFLGLAVGRLGVYHYAKESVALE</sequence>
<gene>
    <name evidence="1" type="ORF">COOX1_0753</name>
</gene>
<protein>
    <submittedName>
        <fullName evidence="1">Uncharacterized protein</fullName>
    </submittedName>
</protein>
<evidence type="ECO:0000313" key="1">
    <source>
        <dbReference type="EMBL" id="CAB3391119.1"/>
    </source>
</evidence>
<dbReference type="EMBL" id="LR792683">
    <property type="protein sequence ID" value="CAB3391119.1"/>
    <property type="molecule type" value="Genomic_DNA"/>
</dbReference>
<dbReference type="AlphaFoldDB" id="A0A6F9E4C4"/>
<organism evidence="1 2">
    <name type="scientific">Kyrpidia spormannii</name>
    <dbReference type="NCBI Taxonomy" id="2055160"/>
    <lineage>
        <taxon>Bacteria</taxon>
        <taxon>Bacillati</taxon>
        <taxon>Bacillota</taxon>
        <taxon>Bacilli</taxon>
        <taxon>Bacillales</taxon>
        <taxon>Alicyclobacillaceae</taxon>
        <taxon>Kyrpidia</taxon>
    </lineage>
</organism>
<accession>A0A6F9E4C4</accession>